<protein>
    <submittedName>
        <fullName evidence="2">Uncharacterized protein</fullName>
    </submittedName>
</protein>
<evidence type="ECO:0000313" key="2">
    <source>
        <dbReference type="EMBL" id="XCC62377.1"/>
    </source>
</evidence>
<name>A0AAU8A868_9FIRM</name>
<dbReference type="AlphaFoldDB" id="A0AAU8A868"/>
<reference evidence="2" key="1">
    <citation type="submission" date="2023-02" db="EMBL/GenBank/DDBJ databases">
        <title>Gut commensal Christensenella minuta modulates host metabolism via a new class of secondary bile acids.</title>
        <authorList>
            <person name="Liu C."/>
        </authorList>
    </citation>
    <scope>NUCLEOTIDE SEQUENCE</scope>
    <source>
        <strain evidence="2">CA70</strain>
    </source>
</reference>
<proteinExistence type="predicted"/>
<evidence type="ECO:0000256" key="1">
    <source>
        <dbReference type="SAM" id="MobiDB-lite"/>
    </source>
</evidence>
<dbReference type="EMBL" id="CP117826">
    <property type="protein sequence ID" value="XCC62377.1"/>
    <property type="molecule type" value="Genomic_DNA"/>
</dbReference>
<dbReference type="RefSeq" id="WP_353423513.1">
    <property type="nucleotide sequence ID" value="NZ_CP117826.1"/>
</dbReference>
<feature type="region of interest" description="Disordered" evidence="1">
    <location>
        <begin position="1"/>
        <end position="51"/>
    </location>
</feature>
<gene>
    <name evidence="2" type="ORF">PUP29_00080</name>
</gene>
<feature type="compositionally biased region" description="Basic residues" evidence="1">
    <location>
        <begin position="25"/>
        <end position="42"/>
    </location>
</feature>
<accession>A0AAU8A868</accession>
<sequence length="51" mass="6073">MNFTDSPYEKMMKQVPRPPRSAQIHIKKKQPSDRRNRRRKPAARAERPDNG</sequence>
<organism evidence="2">
    <name type="scientific">Christensenella massiliensis</name>
    <dbReference type="NCBI Taxonomy" id="1805714"/>
    <lineage>
        <taxon>Bacteria</taxon>
        <taxon>Bacillati</taxon>
        <taxon>Bacillota</taxon>
        <taxon>Clostridia</taxon>
        <taxon>Christensenellales</taxon>
        <taxon>Christensenellaceae</taxon>
        <taxon>Christensenella</taxon>
    </lineage>
</organism>